<evidence type="ECO:0008006" key="3">
    <source>
        <dbReference type="Google" id="ProtNLM"/>
    </source>
</evidence>
<gene>
    <name evidence="1" type="ORF">E2L05_17730</name>
</gene>
<proteinExistence type="predicted"/>
<organism evidence="1 2">
    <name type="scientific">Meridianimarinicoccus aquatilis</name>
    <dbReference type="NCBI Taxonomy" id="2552766"/>
    <lineage>
        <taxon>Bacteria</taxon>
        <taxon>Pseudomonadati</taxon>
        <taxon>Pseudomonadota</taxon>
        <taxon>Alphaproteobacteria</taxon>
        <taxon>Rhodobacterales</taxon>
        <taxon>Paracoccaceae</taxon>
        <taxon>Meridianimarinicoccus</taxon>
    </lineage>
</organism>
<keyword evidence="2" id="KW-1185">Reference proteome</keyword>
<dbReference type="Proteomes" id="UP000294562">
    <property type="component" value="Unassembled WGS sequence"/>
</dbReference>
<evidence type="ECO:0000313" key="2">
    <source>
        <dbReference type="Proteomes" id="UP000294562"/>
    </source>
</evidence>
<comment type="caution">
    <text evidence="1">The sequence shown here is derived from an EMBL/GenBank/DDBJ whole genome shotgun (WGS) entry which is preliminary data.</text>
</comment>
<dbReference type="OrthoDB" id="8481490at2"/>
<protein>
    <recommendedName>
        <fullName evidence="3">DUF4258 domain-containing protein</fullName>
    </recommendedName>
</protein>
<dbReference type="RefSeq" id="WP_133344143.1">
    <property type="nucleotide sequence ID" value="NZ_SMZO01000063.1"/>
</dbReference>
<name>A0A4R6AMQ9_9RHOB</name>
<accession>A0A4R6AMQ9</accession>
<evidence type="ECO:0000313" key="1">
    <source>
        <dbReference type="EMBL" id="TDL84584.1"/>
    </source>
</evidence>
<dbReference type="EMBL" id="SMZO01000063">
    <property type="protein sequence ID" value="TDL84584.1"/>
    <property type="molecule type" value="Genomic_DNA"/>
</dbReference>
<sequence length="104" mass="11603">MEDKPMLDVHMTDHAEVRKQQRGFRNADIDLLLSLAEPCGYDGYRVSHQIAQNEIGRLKAKIQQIERLAGSIAVICEGSVVTVHHGENSKSNCRRRNGGPRHGS</sequence>
<reference evidence="1 2" key="1">
    <citation type="submission" date="2019-03" db="EMBL/GenBank/DDBJ databases">
        <title>Rhodobacteraceae bacterium SM1902, a new member of the family Rhodobacteraceae isolated from Yantai.</title>
        <authorList>
            <person name="Sun Y."/>
        </authorList>
    </citation>
    <scope>NUCLEOTIDE SEQUENCE [LARGE SCALE GENOMIC DNA]</scope>
    <source>
        <strain evidence="1 2">SM1902</strain>
    </source>
</reference>
<dbReference type="AlphaFoldDB" id="A0A4R6AMQ9"/>